<proteinExistence type="predicted"/>
<organism evidence="1 2">
    <name type="scientific">Tepidibacillus decaturensis</name>
    <dbReference type="NCBI Taxonomy" id="1413211"/>
    <lineage>
        <taxon>Bacteria</taxon>
        <taxon>Bacillati</taxon>
        <taxon>Bacillota</taxon>
        <taxon>Bacilli</taxon>
        <taxon>Bacillales</taxon>
        <taxon>Bacillaceae</taxon>
        <taxon>Tepidibacillus</taxon>
    </lineage>
</organism>
<evidence type="ECO:0000313" key="1">
    <source>
        <dbReference type="EMBL" id="KXG43898.1"/>
    </source>
</evidence>
<protein>
    <submittedName>
        <fullName evidence="1">Uncharacterized protein</fullName>
    </submittedName>
</protein>
<reference evidence="1 2" key="1">
    <citation type="submission" date="2016-02" db="EMBL/GenBank/DDBJ databases">
        <title>Draft Genome for Tepidibacillus decaturensis nov. sp. Strain Z9, an Anaerobic, Moderately Thermophilic and Heterotrophic Bacterium from Deep Subsurface of the Illinois Basin, USA.</title>
        <authorList>
            <person name="Dong Y."/>
            <person name="Chang J.Y."/>
            <person name="Sanford R."/>
            <person name="Fouke B.W."/>
        </authorList>
    </citation>
    <scope>NUCLEOTIDE SEQUENCE [LARGE SCALE GENOMIC DNA]</scope>
    <source>
        <strain evidence="1 2">Z9</strain>
    </source>
</reference>
<dbReference type="STRING" id="1413211.U473_07680"/>
<dbReference type="RefSeq" id="WP_068724977.1">
    <property type="nucleotide sequence ID" value="NZ_LSKU01000001.1"/>
</dbReference>
<sequence length="62" mass="6974">MEFIKQLLQARANALLPVTIVRQDNNVTYTNVQVAFLNDKAVGVAVGNQIRVIPLERILEVR</sequence>
<keyword evidence="2" id="KW-1185">Reference proteome</keyword>
<comment type="caution">
    <text evidence="1">The sequence shown here is derived from an EMBL/GenBank/DDBJ whole genome shotgun (WGS) entry which is preliminary data.</text>
</comment>
<name>A0A135L4G3_9BACI</name>
<accession>A0A135L4G3</accession>
<dbReference type="Proteomes" id="UP000070352">
    <property type="component" value="Unassembled WGS sequence"/>
</dbReference>
<dbReference type="EMBL" id="LSKU01000001">
    <property type="protein sequence ID" value="KXG43898.1"/>
    <property type="molecule type" value="Genomic_DNA"/>
</dbReference>
<evidence type="ECO:0000313" key="2">
    <source>
        <dbReference type="Proteomes" id="UP000070352"/>
    </source>
</evidence>
<gene>
    <name evidence="1" type="ORF">U473_07680</name>
</gene>
<dbReference type="AlphaFoldDB" id="A0A135L4G3"/>